<accession>A0A814K3J6</accession>
<dbReference type="AlphaFoldDB" id="A0A814K3J6"/>
<dbReference type="Proteomes" id="UP000681722">
    <property type="component" value="Unassembled WGS sequence"/>
</dbReference>
<evidence type="ECO:0000313" key="1">
    <source>
        <dbReference type="EMBL" id="CAF1046222.1"/>
    </source>
</evidence>
<keyword evidence="3" id="KW-1185">Reference proteome</keyword>
<dbReference type="EMBL" id="CAJOBC010004136">
    <property type="protein sequence ID" value="CAF3816065.1"/>
    <property type="molecule type" value="Genomic_DNA"/>
</dbReference>
<name>A0A814K3J6_9BILA</name>
<proteinExistence type="predicted"/>
<dbReference type="OrthoDB" id="119028at2759"/>
<sequence>MKVKPKRILELLEEKNLPVPKKHQLSSYLVSLRVKLYGNSSMSLGELEAWCEQKSVIPDDEDEPWVLRDKIIYGDEINDDVQDGDYENKFRLFVTTKRLLFNATISHVIHANATYKLIWEGFPCLIIGTTDMIKQFHPYGFAVCSNEAEKDFEFIFMSIRDGLQDLNMNMNE</sequence>
<comment type="caution">
    <text evidence="1">The sequence shown here is derived from an EMBL/GenBank/DDBJ whole genome shotgun (WGS) entry which is preliminary data.</text>
</comment>
<dbReference type="Proteomes" id="UP000663829">
    <property type="component" value="Unassembled WGS sequence"/>
</dbReference>
<organism evidence="1 3">
    <name type="scientific">Didymodactylos carnosus</name>
    <dbReference type="NCBI Taxonomy" id="1234261"/>
    <lineage>
        <taxon>Eukaryota</taxon>
        <taxon>Metazoa</taxon>
        <taxon>Spiralia</taxon>
        <taxon>Gnathifera</taxon>
        <taxon>Rotifera</taxon>
        <taxon>Eurotatoria</taxon>
        <taxon>Bdelloidea</taxon>
        <taxon>Philodinida</taxon>
        <taxon>Philodinidae</taxon>
        <taxon>Didymodactylos</taxon>
    </lineage>
</organism>
<gene>
    <name evidence="1" type="ORF">GPM918_LOCUS16041</name>
    <name evidence="2" type="ORF">SRO942_LOCUS16040</name>
</gene>
<protein>
    <submittedName>
        <fullName evidence="1">Uncharacterized protein</fullName>
    </submittedName>
</protein>
<reference evidence="1" key="1">
    <citation type="submission" date="2021-02" db="EMBL/GenBank/DDBJ databases">
        <authorList>
            <person name="Nowell W R."/>
        </authorList>
    </citation>
    <scope>NUCLEOTIDE SEQUENCE</scope>
</reference>
<evidence type="ECO:0000313" key="2">
    <source>
        <dbReference type="EMBL" id="CAF3816065.1"/>
    </source>
</evidence>
<dbReference type="EMBL" id="CAJNOQ010004137">
    <property type="protein sequence ID" value="CAF1046222.1"/>
    <property type="molecule type" value="Genomic_DNA"/>
</dbReference>
<evidence type="ECO:0000313" key="3">
    <source>
        <dbReference type="Proteomes" id="UP000663829"/>
    </source>
</evidence>